<accession>A0A285NG18</accession>
<proteinExistence type="predicted"/>
<dbReference type="Gene3D" id="3.30.70.100">
    <property type="match status" value="1"/>
</dbReference>
<dbReference type="GO" id="GO:0004497">
    <property type="term" value="F:monooxygenase activity"/>
    <property type="evidence" value="ECO:0007669"/>
    <property type="project" value="UniProtKB-KW"/>
</dbReference>
<feature type="domain" description="ABM" evidence="1">
    <location>
        <begin position="2"/>
        <end position="92"/>
    </location>
</feature>
<evidence type="ECO:0000259" key="1">
    <source>
        <dbReference type="PROSITE" id="PS51725"/>
    </source>
</evidence>
<evidence type="ECO:0000313" key="3">
    <source>
        <dbReference type="Proteomes" id="UP000219439"/>
    </source>
</evidence>
<dbReference type="Pfam" id="PF03992">
    <property type="entry name" value="ABM"/>
    <property type="match status" value="1"/>
</dbReference>
<dbReference type="RefSeq" id="WP_097152780.1">
    <property type="nucleotide sequence ID" value="NZ_OBEL01000001.1"/>
</dbReference>
<dbReference type="PANTHER" id="PTHR34474:SF2">
    <property type="entry name" value="SIGNAL TRANSDUCTION PROTEIN TRAP"/>
    <property type="match status" value="1"/>
</dbReference>
<keyword evidence="2" id="KW-0503">Monooxygenase</keyword>
<dbReference type="PANTHER" id="PTHR34474">
    <property type="entry name" value="SIGNAL TRANSDUCTION PROTEIN TRAP"/>
    <property type="match status" value="1"/>
</dbReference>
<dbReference type="EMBL" id="OBEL01000001">
    <property type="protein sequence ID" value="SNZ08395.1"/>
    <property type="molecule type" value="Genomic_DNA"/>
</dbReference>
<sequence length="105" mass="11956">MFVAMNRFRVKVGDEAAFEEIWRSRDSKLLDFDGFVHFDLLKGSESDGYVLYASHAIWRNEESFVAWTKSRQFKESHSRAKPTVGYAGPPQFEGFDAVEGLSISA</sequence>
<dbReference type="AlphaFoldDB" id="A0A285NG18"/>
<dbReference type="InterPro" id="IPR011008">
    <property type="entry name" value="Dimeric_a/b-barrel"/>
</dbReference>
<gene>
    <name evidence="2" type="ORF">SAMN06265368_1648</name>
</gene>
<dbReference type="InterPro" id="IPR007138">
    <property type="entry name" value="ABM_dom"/>
</dbReference>
<protein>
    <submittedName>
        <fullName evidence="2">Heme-degrading monooxygenase HmoA</fullName>
    </submittedName>
</protein>
<dbReference type="OrthoDB" id="9798115at2"/>
<evidence type="ECO:0000313" key="2">
    <source>
        <dbReference type="EMBL" id="SNZ08395.1"/>
    </source>
</evidence>
<name>A0A285NG18_9HYPH</name>
<reference evidence="2 3" key="1">
    <citation type="submission" date="2017-09" db="EMBL/GenBank/DDBJ databases">
        <authorList>
            <person name="Ehlers B."/>
            <person name="Leendertz F.H."/>
        </authorList>
    </citation>
    <scope>NUCLEOTIDE SEQUENCE [LARGE SCALE GENOMIC DNA]</scope>
    <source>
        <strain evidence="2 3">DSM 18289</strain>
    </source>
</reference>
<dbReference type="PROSITE" id="PS51725">
    <property type="entry name" value="ABM"/>
    <property type="match status" value="1"/>
</dbReference>
<dbReference type="InterPro" id="IPR050404">
    <property type="entry name" value="Heme-degrading_MO"/>
</dbReference>
<dbReference type="SUPFAM" id="SSF54909">
    <property type="entry name" value="Dimeric alpha+beta barrel"/>
    <property type="match status" value="1"/>
</dbReference>
<keyword evidence="3" id="KW-1185">Reference proteome</keyword>
<organism evidence="2 3">
    <name type="scientific">Cohaesibacter gelatinilyticus</name>
    <dbReference type="NCBI Taxonomy" id="372072"/>
    <lineage>
        <taxon>Bacteria</taxon>
        <taxon>Pseudomonadati</taxon>
        <taxon>Pseudomonadota</taxon>
        <taxon>Alphaproteobacteria</taxon>
        <taxon>Hyphomicrobiales</taxon>
        <taxon>Cohaesibacteraceae</taxon>
    </lineage>
</organism>
<dbReference type="Proteomes" id="UP000219439">
    <property type="component" value="Unassembled WGS sequence"/>
</dbReference>
<keyword evidence="2" id="KW-0560">Oxidoreductase</keyword>